<reference evidence="1" key="3">
    <citation type="submission" date="2023-05" db="EMBL/GenBank/DDBJ databases">
        <authorList>
            <person name="Smith C.H."/>
        </authorList>
    </citation>
    <scope>NUCLEOTIDE SEQUENCE</scope>
    <source>
        <strain evidence="1">CHS0354</strain>
        <tissue evidence="1">Mantle</tissue>
    </source>
</reference>
<accession>A0AAE0RU08</accession>
<dbReference type="Proteomes" id="UP001195483">
    <property type="component" value="Unassembled WGS sequence"/>
</dbReference>
<dbReference type="InterPro" id="IPR013783">
    <property type="entry name" value="Ig-like_fold"/>
</dbReference>
<protein>
    <submittedName>
        <fullName evidence="1">Uncharacterized protein</fullName>
    </submittedName>
</protein>
<dbReference type="Gene3D" id="2.60.40.10">
    <property type="entry name" value="Immunoglobulins"/>
    <property type="match status" value="1"/>
</dbReference>
<reference evidence="1" key="2">
    <citation type="journal article" date="2021" name="Genome Biol. Evol.">
        <title>Developing a high-quality reference genome for a parasitic bivalve with doubly uniparental inheritance (Bivalvia: Unionida).</title>
        <authorList>
            <person name="Smith C.H."/>
        </authorList>
    </citation>
    <scope>NUCLEOTIDE SEQUENCE</scope>
    <source>
        <strain evidence="1">CHS0354</strain>
        <tissue evidence="1">Mantle</tissue>
    </source>
</reference>
<dbReference type="AlphaFoldDB" id="A0AAE0RU08"/>
<dbReference type="EMBL" id="JAEAOA010002060">
    <property type="protein sequence ID" value="KAK3579594.1"/>
    <property type="molecule type" value="Genomic_DNA"/>
</dbReference>
<evidence type="ECO:0000313" key="1">
    <source>
        <dbReference type="EMBL" id="KAK3579594.1"/>
    </source>
</evidence>
<reference evidence="1" key="1">
    <citation type="journal article" date="2021" name="Genome Biol. Evol.">
        <title>A High-Quality Reference Genome for a Parasitic Bivalve with Doubly Uniparental Inheritance (Bivalvia: Unionida).</title>
        <authorList>
            <person name="Smith C.H."/>
        </authorList>
    </citation>
    <scope>NUCLEOTIDE SEQUENCE</scope>
    <source>
        <strain evidence="1">CHS0354</strain>
    </source>
</reference>
<organism evidence="1 2">
    <name type="scientific">Potamilus streckersoni</name>
    <dbReference type="NCBI Taxonomy" id="2493646"/>
    <lineage>
        <taxon>Eukaryota</taxon>
        <taxon>Metazoa</taxon>
        <taxon>Spiralia</taxon>
        <taxon>Lophotrochozoa</taxon>
        <taxon>Mollusca</taxon>
        <taxon>Bivalvia</taxon>
        <taxon>Autobranchia</taxon>
        <taxon>Heteroconchia</taxon>
        <taxon>Palaeoheterodonta</taxon>
        <taxon>Unionida</taxon>
        <taxon>Unionoidea</taxon>
        <taxon>Unionidae</taxon>
        <taxon>Ambleminae</taxon>
        <taxon>Lampsilini</taxon>
        <taxon>Potamilus</taxon>
    </lineage>
</organism>
<proteinExistence type="predicted"/>
<sequence length="88" mass="9728">MWLKEDACIARVKNGIFTPCESYKGRAELFNTFGISLHNISRHDSGHYNVVILLNGSFREYLPCQSTYLPGDSKSLAALGSICEPDCG</sequence>
<keyword evidence="2" id="KW-1185">Reference proteome</keyword>
<comment type="caution">
    <text evidence="1">The sequence shown here is derived from an EMBL/GenBank/DDBJ whole genome shotgun (WGS) entry which is preliminary data.</text>
</comment>
<evidence type="ECO:0000313" key="2">
    <source>
        <dbReference type="Proteomes" id="UP001195483"/>
    </source>
</evidence>
<gene>
    <name evidence="1" type="ORF">CHS0354_035106</name>
</gene>
<name>A0AAE0RU08_9BIVA</name>